<feature type="non-terminal residue" evidence="2">
    <location>
        <position position="140"/>
    </location>
</feature>
<gene>
    <name evidence="2" type="ORF">AVDCRST_MAG13-670</name>
</gene>
<reference evidence="2" key="1">
    <citation type="submission" date="2020-02" db="EMBL/GenBank/DDBJ databases">
        <authorList>
            <person name="Meier V. D."/>
        </authorList>
    </citation>
    <scope>NUCLEOTIDE SEQUENCE</scope>
    <source>
        <strain evidence="2">AVDCRST_MAG13</strain>
    </source>
</reference>
<evidence type="ECO:0000256" key="1">
    <source>
        <dbReference type="SAM" id="MobiDB-lite"/>
    </source>
</evidence>
<feature type="compositionally biased region" description="Basic and acidic residues" evidence="1">
    <location>
        <begin position="26"/>
        <end position="42"/>
    </location>
</feature>
<sequence length="140" mass="14959">ALGGAQRGHPRGARAARAGRAPPAPARRDRPLRVRGRGERGHLGLRRRGQRPGHGRRGRPELRGDHARRRGRHVGPARLGAARLPGPPGRHHRLLLPRPHGGVEPRGAPALPRDDRRRGLALLEARAGAGPDPGARAPGL</sequence>
<dbReference type="AlphaFoldDB" id="A0A6J4RNI9"/>
<proteinExistence type="predicted"/>
<feature type="compositionally biased region" description="Low complexity" evidence="1">
    <location>
        <begin position="120"/>
        <end position="140"/>
    </location>
</feature>
<feature type="non-terminal residue" evidence="2">
    <location>
        <position position="1"/>
    </location>
</feature>
<feature type="compositionally biased region" description="Basic residues" evidence="1">
    <location>
        <begin position="66"/>
        <end position="75"/>
    </location>
</feature>
<accession>A0A6J4RNI9</accession>
<organism evidence="2">
    <name type="scientific">uncultured Solirubrobacteraceae bacterium</name>
    <dbReference type="NCBI Taxonomy" id="1162706"/>
    <lineage>
        <taxon>Bacteria</taxon>
        <taxon>Bacillati</taxon>
        <taxon>Actinomycetota</taxon>
        <taxon>Thermoleophilia</taxon>
        <taxon>Solirubrobacterales</taxon>
        <taxon>Solirubrobacteraceae</taxon>
        <taxon>environmental samples</taxon>
    </lineage>
</organism>
<dbReference type="EMBL" id="CADCVO010000098">
    <property type="protein sequence ID" value="CAA9473855.1"/>
    <property type="molecule type" value="Genomic_DNA"/>
</dbReference>
<feature type="region of interest" description="Disordered" evidence="1">
    <location>
        <begin position="1"/>
        <end position="140"/>
    </location>
</feature>
<name>A0A6J4RNI9_9ACTN</name>
<feature type="compositionally biased region" description="Basic residues" evidence="1">
    <location>
        <begin position="43"/>
        <end position="57"/>
    </location>
</feature>
<evidence type="ECO:0000313" key="2">
    <source>
        <dbReference type="EMBL" id="CAA9473855.1"/>
    </source>
</evidence>
<protein>
    <submittedName>
        <fullName evidence="2">Uncharacterized protein</fullName>
    </submittedName>
</protein>